<feature type="region of interest" description="Disordered" evidence="1">
    <location>
        <begin position="387"/>
        <end position="431"/>
    </location>
</feature>
<evidence type="ECO:0000256" key="1">
    <source>
        <dbReference type="SAM" id="MobiDB-lite"/>
    </source>
</evidence>
<sequence>MQRADDVSVRWSVPGEFNEPKGPGDVSRLKEKGKVDPVDKKAEKKRIAAKAKADLEAGRIPAFRIVGTCEVLPSEALVAQSLGVTPPVSLPVSSDNAAIPPCPAVQITVNVSQLSPPRASLTSSSRPTSELSSESSLPKRRRTTEVPHQRASGPLGNLSVSVPPRHDNRWSFSHTDDELPLVSSGINIGAELIRRIGGIEVKFPANLEDLLVPDRFLDWSRDLLNIINAESRIVGAYEAVELDRHKVRANSWEVSATANRQSAIDYAVQVEVLKGEKQRLEDKEKKRDVHLEVASAEIAELRASLEKSHLREDRPRKEGDGAHRRADEIAGGSSAQRARHSRGARKSLKKMVEAEYEIPPGLLENYAKEEGEYFAKVESLAADSLGDDILFSTPPPPPASPPRNVSSQVPEGISEHGSFLSPQDNKDGDLV</sequence>
<feature type="region of interest" description="Disordered" evidence="1">
    <location>
        <begin position="116"/>
        <end position="162"/>
    </location>
</feature>
<feature type="region of interest" description="Disordered" evidence="1">
    <location>
        <begin position="1"/>
        <end position="41"/>
    </location>
</feature>
<feature type="compositionally biased region" description="Low complexity" evidence="1">
    <location>
        <begin position="116"/>
        <end position="136"/>
    </location>
</feature>
<evidence type="ECO:0000313" key="3">
    <source>
        <dbReference type="Proteomes" id="UP000029120"/>
    </source>
</evidence>
<dbReference type="AlphaFoldDB" id="A0A087HC61"/>
<gene>
    <name evidence="2" type="ordered locus">AALP_Aa3g278600</name>
</gene>
<accession>A0A087HC61</accession>
<dbReference type="Proteomes" id="UP000029120">
    <property type="component" value="Chromosome 3"/>
</dbReference>
<feature type="region of interest" description="Disordered" evidence="1">
    <location>
        <begin position="304"/>
        <end position="349"/>
    </location>
</feature>
<dbReference type="Gramene" id="KFK39713">
    <property type="protein sequence ID" value="KFK39713"/>
    <property type="gene ID" value="AALP_AA3G278600"/>
</dbReference>
<evidence type="ECO:0000313" key="2">
    <source>
        <dbReference type="EMBL" id="KFK39713.1"/>
    </source>
</evidence>
<proteinExistence type="predicted"/>
<reference evidence="3" key="1">
    <citation type="journal article" date="2015" name="Nat. Plants">
        <title>Genome expansion of Arabis alpina linked with retrotransposition and reduced symmetric DNA methylation.</title>
        <authorList>
            <person name="Willing E.M."/>
            <person name="Rawat V."/>
            <person name="Mandakova T."/>
            <person name="Maumus F."/>
            <person name="James G.V."/>
            <person name="Nordstroem K.J."/>
            <person name="Becker C."/>
            <person name="Warthmann N."/>
            <person name="Chica C."/>
            <person name="Szarzynska B."/>
            <person name="Zytnicki M."/>
            <person name="Albani M.C."/>
            <person name="Kiefer C."/>
            <person name="Bergonzi S."/>
            <person name="Castaings L."/>
            <person name="Mateos J.L."/>
            <person name="Berns M.C."/>
            <person name="Bujdoso N."/>
            <person name="Piofczyk T."/>
            <person name="de Lorenzo L."/>
            <person name="Barrero-Sicilia C."/>
            <person name="Mateos I."/>
            <person name="Piednoel M."/>
            <person name="Hagmann J."/>
            <person name="Chen-Min-Tao R."/>
            <person name="Iglesias-Fernandez R."/>
            <person name="Schuster S.C."/>
            <person name="Alonso-Blanco C."/>
            <person name="Roudier F."/>
            <person name="Carbonero P."/>
            <person name="Paz-Ares J."/>
            <person name="Davis S.J."/>
            <person name="Pecinka A."/>
            <person name="Quesneville H."/>
            <person name="Colot V."/>
            <person name="Lysak M.A."/>
            <person name="Weigel D."/>
            <person name="Coupland G."/>
            <person name="Schneeberger K."/>
        </authorList>
    </citation>
    <scope>NUCLEOTIDE SEQUENCE [LARGE SCALE GENOMIC DNA]</scope>
    <source>
        <strain evidence="3">cv. Pajares</strain>
    </source>
</reference>
<protein>
    <submittedName>
        <fullName evidence="2">Uncharacterized protein</fullName>
    </submittedName>
</protein>
<name>A0A087HC61_ARAAL</name>
<feature type="compositionally biased region" description="Basic and acidic residues" evidence="1">
    <location>
        <begin position="304"/>
        <end position="328"/>
    </location>
</feature>
<dbReference type="EMBL" id="CM002871">
    <property type="protein sequence ID" value="KFK39713.1"/>
    <property type="molecule type" value="Genomic_DNA"/>
</dbReference>
<keyword evidence="3" id="KW-1185">Reference proteome</keyword>
<feature type="compositionally biased region" description="Basic residues" evidence="1">
    <location>
        <begin position="337"/>
        <end position="349"/>
    </location>
</feature>
<organism evidence="2 3">
    <name type="scientific">Arabis alpina</name>
    <name type="common">Alpine rock-cress</name>
    <dbReference type="NCBI Taxonomy" id="50452"/>
    <lineage>
        <taxon>Eukaryota</taxon>
        <taxon>Viridiplantae</taxon>
        <taxon>Streptophyta</taxon>
        <taxon>Embryophyta</taxon>
        <taxon>Tracheophyta</taxon>
        <taxon>Spermatophyta</taxon>
        <taxon>Magnoliopsida</taxon>
        <taxon>eudicotyledons</taxon>
        <taxon>Gunneridae</taxon>
        <taxon>Pentapetalae</taxon>
        <taxon>rosids</taxon>
        <taxon>malvids</taxon>
        <taxon>Brassicales</taxon>
        <taxon>Brassicaceae</taxon>
        <taxon>Arabideae</taxon>
        <taxon>Arabis</taxon>
    </lineage>
</organism>
<feature type="compositionally biased region" description="Basic and acidic residues" evidence="1">
    <location>
        <begin position="27"/>
        <end position="41"/>
    </location>
</feature>